<organism evidence="1 2">
    <name type="scientific">Globisporangium ultimum (strain ATCC 200006 / CBS 805.95 / DAOM BR144)</name>
    <name type="common">Pythium ultimum</name>
    <dbReference type="NCBI Taxonomy" id="431595"/>
    <lineage>
        <taxon>Eukaryota</taxon>
        <taxon>Sar</taxon>
        <taxon>Stramenopiles</taxon>
        <taxon>Oomycota</taxon>
        <taxon>Peronosporomycetes</taxon>
        <taxon>Pythiales</taxon>
        <taxon>Pythiaceae</taxon>
        <taxon>Globisporangium</taxon>
    </lineage>
</organism>
<dbReference type="Gene3D" id="3.40.50.720">
    <property type="entry name" value="NAD(P)-binding Rossmann-like Domain"/>
    <property type="match status" value="1"/>
</dbReference>
<sequence>MAQKTVLITGSTRSIGLKLAEHYVKSGWNVIGAARDPATADQ</sequence>
<dbReference type="AlphaFoldDB" id="K3XD49"/>
<dbReference type="EMBL" id="ADOS01000841">
    <property type="status" value="NOT_ANNOTATED_CDS"/>
    <property type="molecule type" value="Genomic_DNA"/>
</dbReference>
<dbReference type="HOGENOM" id="CLU_211188_0_0_1"/>
<dbReference type="SUPFAM" id="SSF51735">
    <property type="entry name" value="NAD(P)-binding Rossmann-fold domains"/>
    <property type="match status" value="1"/>
</dbReference>
<reference evidence="1" key="3">
    <citation type="submission" date="2015-02" db="UniProtKB">
        <authorList>
            <consortium name="EnsemblProtists"/>
        </authorList>
    </citation>
    <scope>IDENTIFICATION</scope>
    <source>
        <strain evidence="1">DAOM BR144</strain>
    </source>
</reference>
<dbReference type="Proteomes" id="UP000019132">
    <property type="component" value="Unassembled WGS sequence"/>
</dbReference>
<evidence type="ECO:0000313" key="1">
    <source>
        <dbReference type="EnsemblProtists" id="PYU1_T015148"/>
    </source>
</evidence>
<dbReference type="InterPro" id="IPR036291">
    <property type="entry name" value="NAD(P)-bd_dom_sf"/>
</dbReference>
<proteinExistence type="predicted"/>
<name>K3XD49_GLOUD</name>
<reference evidence="2" key="2">
    <citation type="submission" date="2010-04" db="EMBL/GenBank/DDBJ databases">
        <authorList>
            <person name="Buell R."/>
            <person name="Hamilton J."/>
            <person name="Hostetler J."/>
        </authorList>
    </citation>
    <scope>NUCLEOTIDE SEQUENCE [LARGE SCALE GENOMIC DNA]</scope>
    <source>
        <strain evidence="2">DAOM:BR144</strain>
    </source>
</reference>
<evidence type="ECO:0000313" key="2">
    <source>
        <dbReference type="Proteomes" id="UP000019132"/>
    </source>
</evidence>
<protein>
    <submittedName>
        <fullName evidence="1">Uncharacterized protein</fullName>
    </submittedName>
</protein>
<dbReference type="InParanoid" id="K3XD49"/>
<dbReference type="EnsemblProtists" id="PYU1_T015148">
    <property type="protein sequence ID" value="PYU1_T015148"/>
    <property type="gene ID" value="PYU1_G015117"/>
</dbReference>
<keyword evidence="2" id="KW-1185">Reference proteome</keyword>
<accession>K3XD49</accession>
<reference evidence="2" key="1">
    <citation type="journal article" date="2010" name="Genome Biol.">
        <title>Genome sequence of the necrotrophic plant pathogen Pythium ultimum reveals original pathogenicity mechanisms and effector repertoire.</title>
        <authorList>
            <person name="Levesque C.A."/>
            <person name="Brouwer H."/>
            <person name="Cano L."/>
            <person name="Hamilton J.P."/>
            <person name="Holt C."/>
            <person name="Huitema E."/>
            <person name="Raffaele S."/>
            <person name="Robideau G.P."/>
            <person name="Thines M."/>
            <person name="Win J."/>
            <person name="Zerillo M.M."/>
            <person name="Beakes G.W."/>
            <person name="Boore J.L."/>
            <person name="Busam D."/>
            <person name="Dumas B."/>
            <person name="Ferriera S."/>
            <person name="Fuerstenberg S.I."/>
            <person name="Gachon C.M."/>
            <person name="Gaulin E."/>
            <person name="Govers F."/>
            <person name="Grenville-Briggs L."/>
            <person name="Horner N."/>
            <person name="Hostetler J."/>
            <person name="Jiang R.H."/>
            <person name="Johnson J."/>
            <person name="Krajaejun T."/>
            <person name="Lin H."/>
            <person name="Meijer H.J."/>
            <person name="Moore B."/>
            <person name="Morris P."/>
            <person name="Phuntmart V."/>
            <person name="Puiu D."/>
            <person name="Shetty J."/>
            <person name="Stajich J.E."/>
            <person name="Tripathy S."/>
            <person name="Wawra S."/>
            <person name="van West P."/>
            <person name="Whitty B.R."/>
            <person name="Coutinho P.M."/>
            <person name="Henrissat B."/>
            <person name="Martin F."/>
            <person name="Thomas P.D."/>
            <person name="Tyler B.M."/>
            <person name="De Vries R.P."/>
            <person name="Kamoun S."/>
            <person name="Yandell M."/>
            <person name="Tisserat N."/>
            <person name="Buell C.R."/>
        </authorList>
    </citation>
    <scope>NUCLEOTIDE SEQUENCE</scope>
    <source>
        <strain evidence="2">DAOM:BR144</strain>
    </source>
</reference>
<dbReference type="VEuPathDB" id="FungiDB:PYU1_G015117"/>